<reference evidence="2" key="3">
    <citation type="journal article" date="2019" name="G3 (Bethesda)">
        <title>Hybrid Assembly of the Genome of the Entomopathogenic Nematode Steinernema carpocapsae Identifies the X-Chromosome.</title>
        <authorList>
            <person name="Serra L."/>
            <person name="Macchietto M."/>
            <person name="Macias-Munoz A."/>
            <person name="McGill C.J."/>
            <person name="Rodriguez I.M."/>
            <person name="Rodriguez B."/>
            <person name="Murad R."/>
            <person name="Mortazavi A."/>
        </authorList>
    </citation>
    <scope>NUCLEOTIDE SEQUENCE [LARGE SCALE GENOMIC DNA]</scope>
    <source>
        <strain evidence="2">ALL</strain>
    </source>
</reference>
<dbReference type="AlphaFoldDB" id="A0A4U8V154"/>
<proteinExistence type="predicted"/>
<evidence type="ECO:0000313" key="2">
    <source>
        <dbReference type="EMBL" id="TMS39626.1"/>
    </source>
</evidence>
<reference evidence="2" key="1">
    <citation type="submission" date="2013-11" db="EMBL/GenBank/DDBJ databases">
        <authorList>
            <person name="Sternberg P."/>
            <person name="Dillman A."/>
            <person name="Macchietto M."/>
        </authorList>
    </citation>
    <scope>NUCLEOTIDE SEQUENCE</scope>
    <source>
        <strain evidence="2">ALL</strain>
    </source>
</reference>
<name>A0A4U8V154_STECR</name>
<feature type="compositionally biased region" description="Basic and acidic residues" evidence="1">
    <location>
        <begin position="186"/>
        <end position="201"/>
    </location>
</feature>
<sequence>MESSEVDEIEILEQAAASIEAEAAAAQAGPLTEEAAIAHIMNDDWFVDAIGSTPEPGKVGSLVHAAPLSFFGGIGSFIASAEAVNPVQAKEESCKEPEVENDEAVEVAPHQESTAEMQPEFANHEEEEAASRDQPTAEVQPLVVIPAQSEEASRKEPVVEQKQQDEEEPVRKEPAMHKGRRIKVKVLPERPKKVQESRSERVQAAQPEVDAEPETQPEEEPAAEHEQQEEAQPEDQSQAELAIEPQEQQEAQPGEKRKKKGKKSQPQPEEEPEPEPKPSLFNPDQPTMFSFTQTLGYFMAALQTLNLQNLRMAQQEADDFGPRIVELHDDEAVAEATETQAPEGAPVQMPVSALLPPLSQPLFAPFVPTRRVEEPVAAEEIEEKNPSSLKERRPRERERQVEDAEGARRETARIRPEILWKKPSTARRTIPTSRLLQSCGFAVSQQLLHRTQPLQANPSPLRSLHLEFQLQQQQRRSRYPSQWNQLLHRSKKQLLFQRSVVQEDRRRNREVAEDRQRLRKLSWFWYPNPSRWQHPKSLRRRQNLLRRNMNTLRKCPNLPKRQKPRKSRRRTKQRSASEERRRTRFSTSYPRAWSSDMTTMSPTPKKSKWMQSLLFNHLNYVLCIILQEMAENIRLNTEKQLSQVTFPCQDPSRRR</sequence>
<feature type="compositionally biased region" description="Basic and acidic residues" evidence="1">
    <location>
        <begin position="383"/>
        <end position="410"/>
    </location>
</feature>
<comment type="caution">
    <text evidence="2">The sequence shown here is derived from an EMBL/GenBank/DDBJ whole genome shotgun (WGS) entry which is preliminary data.</text>
</comment>
<feature type="compositionally biased region" description="Basic residues" evidence="1">
    <location>
        <begin position="560"/>
        <end position="573"/>
    </location>
</feature>
<accession>A0A4U8V154</accession>
<feature type="compositionally biased region" description="Basic and acidic residues" evidence="1">
    <location>
        <begin position="151"/>
        <end position="176"/>
    </location>
</feature>
<feature type="compositionally biased region" description="Low complexity" evidence="1">
    <location>
        <begin position="234"/>
        <end position="252"/>
    </location>
</feature>
<protein>
    <submittedName>
        <fullName evidence="2">Uncharacterized protein</fullName>
    </submittedName>
</protein>
<feature type="compositionally biased region" description="Basic and acidic residues" evidence="1">
    <location>
        <begin position="89"/>
        <end position="98"/>
    </location>
</feature>
<evidence type="ECO:0000256" key="1">
    <source>
        <dbReference type="SAM" id="MobiDB-lite"/>
    </source>
</evidence>
<feature type="region of interest" description="Disordered" evidence="1">
    <location>
        <begin position="548"/>
        <end position="587"/>
    </location>
</feature>
<gene>
    <name evidence="2" type="ORF">L596_006119</name>
</gene>
<feature type="region of interest" description="Disordered" evidence="1">
    <location>
        <begin position="87"/>
        <end position="288"/>
    </location>
</feature>
<feature type="compositionally biased region" description="Acidic residues" evidence="1">
    <location>
        <begin position="209"/>
        <end position="221"/>
    </location>
</feature>
<organism evidence="2">
    <name type="scientific">Steinernema carpocapsae</name>
    <name type="common">Entomopathogenic nematode</name>
    <dbReference type="NCBI Taxonomy" id="34508"/>
    <lineage>
        <taxon>Eukaryota</taxon>
        <taxon>Metazoa</taxon>
        <taxon>Ecdysozoa</taxon>
        <taxon>Nematoda</taxon>
        <taxon>Chromadorea</taxon>
        <taxon>Rhabditida</taxon>
        <taxon>Tylenchina</taxon>
        <taxon>Panagrolaimomorpha</taxon>
        <taxon>Strongyloidoidea</taxon>
        <taxon>Steinernematidae</taxon>
        <taxon>Steinernema</taxon>
    </lineage>
</organism>
<feature type="region of interest" description="Disordered" evidence="1">
    <location>
        <begin position="377"/>
        <end position="410"/>
    </location>
</feature>
<reference evidence="2" key="2">
    <citation type="journal article" date="2015" name="Genome Biol.">
        <title>Comparative genomics of Steinernema reveals deeply conserved gene regulatory networks.</title>
        <authorList>
            <person name="Dillman A.R."/>
            <person name="Macchietto M."/>
            <person name="Porter C.F."/>
            <person name="Rogers A."/>
            <person name="Williams B."/>
            <person name="Antoshechkin I."/>
            <person name="Lee M.M."/>
            <person name="Goodwin Z."/>
            <person name="Lu X."/>
            <person name="Lewis E.E."/>
            <person name="Goodrich-Blair H."/>
            <person name="Stock S.P."/>
            <person name="Adams B.J."/>
            <person name="Sternberg P.W."/>
            <person name="Mortazavi A."/>
        </authorList>
    </citation>
    <scope>NUCLEOTIDE SEQUENCE [LARGE SCALE GENOMIC DNA]</scope>
    <source>
        <strain evidence="2">ALL</strain>
    </source>
</reference>
<dbReference type="EMBL" id="AZBU02000001">
    <property type="protein sequence ID" value="TMS39626.1"/>
    <property type="molecule type" value="Genomic_DNA"/>
</dbReference>